<dbReference type="PIRSF" id="PIRSF000903">
    <property type="entry name" value="B5n-ttraPtase_sm"/>
    <property type="match status" value="1"/>
</dbReference>
<proteinExistence type="inferred from homology"/>
<keyword evidence="11" id="KW-1185">Reference proteome</keyword>
<dbReference type="PANTHER" id="PTHR42850:SF11">
    <property type="entry name" value="BIS(5'-NUCLEOSYL)-TETRAPHOSPHATASE [SYMMETRICAL]"/>
    <property type="match status" value="1"/>
</dbReference>
<comment type="function">
    <text evidence="1">Hydrolyzes diadenosine 5',5'''-P1,P4-tetraphosphate to yield ADP.</text>
</comment>
<sequence>MSTYVIGDLHGCYDQFARILDKINYNSALDRIILTGDLVNRGPESLRILNYCMADKNINTVLGNHDLYLLYLMSINQGKGILKKVIEAQNSSQIFEWLVNRPLLIKIYNKSLGKSFVISHAGIPEIWSIQKAERLAKEVSIALKENAPYVLQAMWGDKPDRWDDGLTHGERYRTIINYLTRMRFLSESGILDFNNTSSEPEKGFKPWFDYQSKSHQENNQYFIFGHWAALNGQTNDPHFIGLDTGCVWKGNLTALRLEDLKKISVKY</sequence>
<organism evidence="10 11">
    <name type="scientific">SAR86 cluster bacterium SAR86E</name>
    <dbReference type="NCBI Taxonomy" id="1208365"/>
    <lineage>
        <taxon>Bacteria</taxon>
        <taxon>Pseudomonadati</taxon>
        <taxon>Pseudomonadota</taxon>
        <taxon>Gammaproteobacteria</taxon>
        <taxon>SAR86 cluster</taxon>
    </lineage>
</organism>
<evidence type="ECO:0000313" key="10">
    <source>
        <dbReference type="EMBL" id="EKO36028.1"/>
    </source>
</evidence>
<keyword evidence="4" id="KW-0378">Hydrolase</keyword>
<dbReference type="EC" id="3.6.1.41" evidence="3"/>
<evidence type="ECO:0000256" key="7">
    <source>
        <dbReference type="ARBA" id="ARBA00033210"/>
    </source>
</evidence>
<reference evidence="10 11" key="1">
    <citation type="submission" date="2012-09" db="EMBL/GenBank/DDBJ databases">
        <authorList>
            <person name="Dupont C.L."/>
            <person name="Rusch D.B."/>
            <person name="Lombardo M.-J."/>
            <person name="Novotny M."/>
            <person name="Yee-Greenbaum J."/>
            <person name="Laskin R."/>
        </authorList>
    </citation>
    <scope>NUCLEOTIDE SEQUENCE [LARGE SCALE GENOMIC DNA]</scope>
    <source>
        <strain evidence="10">SAR86E</strain>
    </source>
</reference>
<comment type="similarity">
    <text evidence="2">Belongs to the Ap4A hydrolase family.</text>
</comment>
<evidence type="ECO:0000313" key="11">
    <source>
        <dbReference type="Proteomes" id="UP000010310"/>
    </source>
</evidence>
<dbReference type="GO" id="GO:0008803">
    <property type="term" value="F:bis(5'-nucleosyl)-tetraphosphatase (symmetrical) activity"/>
    <property type="evidence" value="ECO:0007669"/>
    <property type="project" value="UniProtKB-EC"/>
</dbReference>
<evidence type="ECO:0000256" key="8">
    <source>
        <dbReference type="ARBA" id="ARBA00049417"/>
    </source>
</evidence>
<dbReference type="InterPro" id="IPR004617">
    <property type="entry name" value="ApaH"/>
</dbReference>
<dbReference type="InterPro" id="IPR050126">
    <property type="entry name" value="Ap4A_hydrolase"/>
</dbReference>
<name>K6H0E3_9GAMM</name>
<evidence type="ECO:0000256" key="4">
    <source>
        <dbReference type="ARBA" id="ARBA00022801"/>
    </source>
</evidence>
<comment type="catalytic activity">
    <reaction evidence="8">
        <text>P(1),P(4)-bis(5'-adenosyl) tetraphosphate + H2O = 2 ADP + 2 H(+)</text>
        <dbReference type="Rhea" id="RHEA:24252"/>
        <dbReference type="ChEBI" id="CHEBI:15377"/>
        <dbReference type="ChEBI" id="CHEBI:15378"/>
        <dbReference type="ChEBI" id="CHEBI:58141"/>
        <dbReference type="ChEBI" id="CHEBI:456216"/>
        <dbReference type="EC" id="3.6.1.41"/>
    </reaction>
</comment>
<evidence type="ECO:0000259" key="9">
    <source>
        <dbReference type="Pfam" id="PF00149"/>
    </source>
</evidence>
<gene>
    <name evidence="10" type="ORF">B273_0747</name>
</gene>
<evidence type="ECO:0000256" key="3">
    <source>
        <dbReference type="ARBA" id="ARBA00012506"/>
    </source>
</evidence>
<evidence type="ECO:0000256" key="2">
    <source>
        <dbReference type="ARBA" id="ARBA00005419"/>
    </source>
</evidence>
<dbReference type="Pfam" id="PF00149">
    <property type="entry name" value="Metallophos"/>
    <property type="match status" value="1"/>
</dbReference>
<evidence type="ECO:0000256" key="1">
    <source>
        <dbReference type="ARBA" id="ARBA00003413"/>
    </source>
</evidence>
<dbReference type="GO" id="GO:0016791">
    <property type="term" value="F:phosphatase activity"/>
    <property type="evidence" value="ECO:0007669"/>
    <property type="project" value="TreeGrafter"/>
</dbReference>
<protein>
    <recommendedName>
        <fullName evidence="3">bis(5'-nucleosyl)-tetraphosphatase (symmetrical)</fullName>
        <ecNumber evidence="3">3.6.1.41</ecNumber>
    </recommendedName>
    <alternativeName>
        <fullName evidence="6">Ap4A hydrolase</fullName>
    </alternativeName>
    <alternativeName>
        <fullName evidence="5">Diadenosine 5',5'''-P1,P4-tetraphosphate pyrophosphohydrolase</fullName>
    </alternativeName>
    <alternativeName>
        <fullName evidence="7">Diadenosine tetraphosphatase</fullName>
    </alternativeName>
</protein>
<dbReference type="STRING" id="1208365.B273_0747"/>
<dbReference type="SUPFAM" id="SSF56300">
    <property type="entry name" value="Metallo-dependent phosphatases"/>
    <property type="match status" value="1"/>
</dbReference>
<dbReference type="EMBL" id="AMWX01000012">
    <property type="protein sequence ID" value="EKO36028.1"/>
    <property type="molecule type" value="Genomic_DNA"/>
</dbReference>
<dbReference type="Proteomes" id="UP000010310">
    <property type="component" value="Unassembled WGS sequence"/>
</dbReference>
<dbReference type="PATRIC" id="fig|1208365.4.peg.1335"/>
<comment type="caution">
    <text evidence="10">The sequence shown here is derived from an EMBL/GenBank/DDBJ whole genome shotgun (WGS) entry which is preliminary data.</text>
</comment>
<dbReference type="Gene3D" id="3.60.21.10">
    <property type="match status" value="1"/>
</dbReference>
<dbReference type="PANTHER" id="PTHR42850">
    <property type="entry name" value="METALLOPHOSPHOESTERASE"/>
    <property type="match status" value="1"/>
</dbReference>
<dbReference type="NCBIfam" id="NF001204">
    <property type="entry name" value="PRK00166.1"/>
    <property type="match status" value="1"/>
</dbReference>
<feature type="domain" description="Calcineurin-like phosphoesterase" evidence="9">
    <location>
        <begin position="1"/>
        <end position="180"/>
    </location>
</feature>
<dbReference type="GO" id="GO:0110154">
    <property type="term" value="P:RNA decapping"/>
    <property type="evidence" value="ECO:0007669"/>
    <property type="project" value="TreeGrafter"/>
</dbReference>
<evidence type="ECO:0000256" key="6">
    <source>
        <dbReference type="ARBA" id="ARBA00032248"/>
    </source>
</evidence>
<dbReference type="InterPro" id="IPR004843">
    <property type="entry name" value="Calcineurin-like_PHP"/>
</dbReference>
<evidence type="ECO:0000256" key="5">
    <source>
        <dbReference type="ARBA" id="ARBA00031248"/>
    </source>
</evidence>
<dbReference type="AlphaFoldDB" id="K6H0E3"/>
<dbReference type="InterPro" id="IPR029052">
    <property type="entry name" value="Metallo-depent_PP-like"/>
</dbReference>
<dbReference type="GO" id="GO:0005737">
    <property type="term" value="C:cytoplasm"/>
    <property type="evidence" value="ECO:0007669"/>
    <property type="project" value="TreeGrafter"/>
</dbReference>
<accession>K6H0E3</accession>